<sequence length="170" mass="20120">MADFILFADVAINYSTKCITEHFRNVYSSSKYTILHQTTTLYNVYKDQFPLLLNIISEHFSQLSRTFPDDFLLNKKEAGRFLKQLDIVENHLLVMSSISTRLLQGNHEKARRVMLIVLYTNLVWCKFLKNFFSRHKILVKLYMSMVSNANLGHRIRKIFESTKRNRHLTL</sequence>
<reference evidence="1" key="1">
    <citation type="submission" date="2015-07" db="EMBL/GenBank/DDBJ databases">
        <title>MeaNS - Measles Nucleotide Surveillance Program.</title>
        <authorList>
            <person name="Tran T."/>
            <person name="Druce J."/>
        </authorList>
    </citation>
    <scope>NUCLEOTIDE SEQUENCE</scope>
    <source>
        <strain evidence="1">UCB-OBI-ISO-001</strain>
        <tissue evidence="1">Gonad</tissue>
    </source>
</reference>
<evidence type="ECO:0000313" key="1">
    <source>
        <dbReference type="EMBL" id="KOF96473.1"/>
    </source>
</evidence>
<name>A0A0L8I4P8_OCTBM</name>
<protein>
    <submittedName>
        <fullName evidence="1">Uncharacterized protein</fullName>
    </submittedName>
</protein>
<dbReference type="AlphaFoldDB" id="A0A0L8I4P8"/>
<dbReference type="EMBL" id="KQ416555">
    <property type="protein sequence ID" value="KOF96473.1"/>
    <property type="molecule type" value="Genomic_DNA"/>
</dbReference>
<accession>A0A0L8I4P8</accession>
<proteinExistence type="predicted"/>
<gene>
    <name evidence="1" type="ORF">OCBIM_22034793mg</name>
</gene>
<organism evidence="1">
    <name type="scientific">Octopus bimaculoides</name>
    <name type="common">California two-spotted octopus</name>
    <dbReference type="NCBI Taxonomy" id="37653"/>
    <lineage>
        <taxon>Eukaryota</taxon>
        <taxon>Metazoa</taxon>
        <taxon>Spiralia</taxon>
        <taxon>Lophotrochozoa</taxon>
        <taxon>Mollusca</taxon>
        <taxon>Cephalopoda</taxon>
        <taxon>Coleoidea</taxon>
        <taxon>Octopodiformes</taxon>
        <taxon>Octopoda</taxon>
        <taxon>Incirrata</taxon>
        <taxon>Octopodidae</taxon>
        <taxon>Octopus</taxon>
    </lineage>
</organism>
<dbReference type="EMBL" id="KQ416555">
    <property type="protein sequence ID" value="KOF96472.1"/>
    <property type="molecule type" value="Genomic_DNA"/>
</dbReference>